<feature type="region of interest" description="Disordered" evidence="2">
    <location>
        <begin position="57"/>
        <end position="167"/>
    </location>
</feature>
<dbReference type="Gene3D" id="3.30.70.330">
    <property type="match status" value="1"/>
</dbReference>
<dbReference type="InterPro" id="IPR000504">
    <property type="entry name" value="RRM_dom"/>
</dbReference>
<dbReference type="AlphaFoldDB" id="A0A139AFQ0"/>
<name>A0A139AFQ0_GONPJ</name>
<dbReference type="EMBL" id="KQ965761">
    <property type="protein sequence ID" value="KXS15617.1"/>
    <property type="molecule type" value="Genomic_DNA"/>
</dbReference>
<gene>
    <name evidence="4" type="ORF">M427DRAFT_56685</name>
</gene>
<feature type="compositionally biased region" description="Basic and acidic residues" evidence="2">
    <location>
        <begin position="92"/>
        <end position="104"/>
    </location>
</feature>
<evidence type="ECO:0000256" key="1">
    <source>
        <dbReference type="PROSITE-ProRule" id="PRU00176"/>
    </source>
</evidence>
<dbReference type="InterPro" id="IPR012677">
    <property type="entry name" value="Nucleotide-bd_a/b_plait_sf"/>
</dbReference>
<dbReference type="STRING" id="1344416.A0A139AFQ0"/>
<dbReference type="InterPro" id="IPR035979">
    <property type="entry name" value="RBD_domain_sf"/>
</dbReference>
<keyword evidence="1" id="KW-0694">RNA-binding</keyword>
<sequence>MFAEFGKVEKAVILRDAMTGRSKKYGFIYSESIDDAQKAKEAMNDKEFNDRRMRVDYSLTIAPHSPTPGQYMGRPTERRDRYRNGSRSPRRDRRDRDRSRSRDRYRSHRDRSRSRDRYDRDYKRERDDYKDYVKRERSRSRSRDRYRDSRDSGYARRRSRSGSRDRR</sequence>
<accession>A0A139AFQ0</accession>
<evidence type="ECO:0000313" key="4">
    <source>
        <dbReference type="EMBL" id="KXS15617.1"/>
    </source>
</evidence>
<evidence type="ECO:0000259" key="3">
    <source>
        <dbReference type="PROSITE" id="PS50102"/>
    </source>
</evidence>
<protein>
    <recommendedName>
        <fullName evidence="3">RRM domain-containing protein</fullName>
    </recommendedName>
</protein>
<dbReference type="PROSITE" id="PS50102">
    <property type="entry name" value="RRM"/>
    <property type="match status" value="1"/>
</dbReference>
<dbReference type="SUPFAM" id="SSF54928">
    <property type="entry name" value="RNA-binding domain, RBD"/>
    <property type="match status" value="1"/>
</dbReference>
<feature type="domain" description="RRM" evidence="3">
    <location>
        <begin position="1"/>
        <end position="60"/>
    </location>
</feature>
<evidence type="ECO:0000256" key="2">
    <source>
        <dbReference type="SAM" id="MobiDB-lite"/>
    </source>
</evidence>
<dbReference type="PANTHER" id="PTHR48034">
    <property type="entry name" value="TRANSFORMER-2 SEX-DETERMINING PROTEIN-RELATED"/>
    <property type="match status" value="1"/>
</dbReference>
<evidence type="ECO:0000313" key="5">
    <source>
        <dbReference type="Proteomes" id="UP000070544"/>
    </source>
</evidence>
<keyword evidence="5" id="KW-1185">Reference proteome</keyword>
<proteinExistence type="predicted"/>
<dbReference type="Proteomes" id="UP000070544">
    <property type="component" value="Unassembled WGS sequence"/>
</dbReference>
<dbReference type="Pfam" id="PF00076">
    <property type="entry name" value="RRM_1"/>
    <property type="match status" value="1"/>
</dbReference>
<dbReference type="GO" id="GO:0003723">
    <property type="term" value="F:RNA binding"/>
    <property type="evidence" value="ECO:0007669"/>
    <property type="project" value="UniProtKB-UniRule"/>
</dbReference>
<feature type="compositionally biased region" description="Basic and acidic residues" evidence="2">
    <location>
        <begin position="113"/>
        <end position="154"/>
    </location>
</feature>
<reference evidence="4 5" key="1">
    <citation type="journal article" date="2015" name="Genome Biol. Evol.">
        <title>Phylogenomic analyses indicate that early fungi evolved digesting cell walls of algal ancestors of land plants.</title>
        <authorList>
            <person name="Chang Y."/>
            <person name="Wang S."/>
            <person name="Sekimoto S."/>
            <person name="Aerts A.L."/>
            <person name="Choi C."/>
            <person name="Clum A."/>
            <person name="LaButti K.M."/>
            <person name="Lindquist E.A."/>
            <person name="Yee Ngan C."/>
            <person name="Ohm R.A."/>
            <person name="Salamov A.A."/>
            <person name="Grigoriev I.V."/>
            <person name="Spatafora J.W."/>
            <person name="Berbee M.L."/>
        </authorList>
    </citation>
    <scope>NUCLEOTIDE SEQUENCE [LARGE SCALE GENOMIC DNA]</scope>
    <source>
        <strain evidence="4 5">JEL478</strain>
    </source>
</reference>
<organism evidence="4 5">
    <name type="scientific">Gonapodya prolifera (strain JEL478)</name>
    <name type="common">Monoblepharis prolifera</name>
    <dbReference type="NCBI Taxonomy" id="1344416"/>
    <lineage>
        <taxon>Eukaryota</taxon>
        <taxon>Fungi</taxon>
        <taxon>Fungi incertae sedis</taxon>
        <taxon>Chytridiomycota</taxon>
        <taxon>Chytridiomycota incertae sedis</taxon>
        <taxon>Monoblepharidomycetes</taxon>
        <taxon>Monoblepharidales</taxon>
        <taxon>Gonapodyaceae</taxon>
        <taxon>Gonapodya</taxon>
    </lineage>
</organism>
<dbReference type="InterPro" id="IPR050441">
    <property type="entry name" value="RBM"/>
</dbReference>
<dbReference type="OrthoDB" id="6159137at2759"/>